<dbReference type="Proteomes" id="UP001180737">
    <property type="component" value="Unassembled WGS sequence"/>
</dbReference>
<protein>
    <submittedName>
        <fullName evidence="1">Uncharacterized protein</fullName>
    </submittedName>
</protein>
<comment type="caution">
    <text evidence="1">The sequence shown here is derived from an EMBL/GenBank/DDBJ whole genome shotgun (WGS) entry which is preliminary data.</text>
</comment>
<dbReference type="RefSeq" id="WP_033530476.1">
    <property type="nucleotide sequence ID" value="NZ_JAVRFJ010000053.1"/>
</dbReference>
<evidence type="ECO:0000313" key="2">
    <source>
        <dbReference type="Proteomes" id="UP001180737"/>
    </source>
</evidence>
<name>A0ABU2ZBC1_9ACTN</name>
<dbReference type="EMBL" id="JAVRFJ010000053">
    <property type="protein sequence ID" value="MDT0573604.1"/>
    <property type="molecule type" value="Genomic_DNA"/>
</dbReference>
<sequence length="208" mass="22425">MGIYLVSVGAEEWFGEGEGDGEDDEEGRGRVASALNEELRRRGLPAYESVPAATPAHAPLVRGAGLAFEEKLVPPMDGFVRLCETHLTREELETLCGWTVLVPLSLEEDIRLEGVGSAYTEETMVAGAPQVLALAERLAAAVALPTAEVPATCDNLDLTLWFLEGAAKTLAATRPGPWAEDLDMAFYVALYLRAAQHSIRRGCPIVYV</sequence>
<evidence type="ECO:0000313" key="1">
    <source>
        <dbReference type="EMBL" id="MDT0573604.1"/>
    </source>
</evidence>
<reference evidence="1" key="1">
    <citation type="submission" date="2024-05" db="EMBL/GenBank/DDBJ databases">
        <title>30 novel species of actinomycetes from the DSMZ collection.</title>
        <authorList>
            <person name="Nouioui I."/>
        </authorList>
    </citation>
    <scope>NUCLEOTIDE SEQUENCE</scope>
    <source>
        <strain evidence="1">DSM 3412</strain>
    </source>
</reference>
<keyword evidence="2" id="KW-1185">Reference proteome</keyword>
<proteinExistence type="predicted"/>
<organism evidence="1 2">
    <name type="scientific">Streptomyces gottesmaniae</name>
    <dbReference type="NCBI Taxonomy" id="3075518"/>
    <lineage>
        <taxon>Bacteria</taxon>
        <taxon>Bacillati</taxon>
        <taxon>Actinomycetota</taxon>
        <taxon>Actinomycetes</taxon>
        <taxon>Kitasatosporales</taxon>
        <taxon>Streptomycetaceae</taxon>
        <taxon>Streptomyces</taxon>
    </lineage>
</organism>
<accession>A0ABU2ZBC1</accession>
<gene>
    <name evidence="1" type="ORF">RM704_40240</name>
</gene>